<dbReference type="GO" id="GO:0031902">
    <property type="term" value="C:late endosome membrane"/>
    <property type="evidence" value="ECO:0007669"/>
    <property type="project" value="UniProtKB-SubCell"/>
</dbReference>
<dbReference type="SUPFAM" id="SSF53474">
    <property type="entry name" value="alpha/beta-Hydrolases"/>
    <property type="match status" value="1"/>
</dbReference>
<proteinExistence type="predicted"/>
<evidence type="ECO:0000256" key="1">
    <source>
        <dbReference type="ARBA" id="ARBA00001613"/>
    </source>
</evidence>
<evidence type="ECO:0000256" key="4">
    <source>
        <dbReference type="ARBA" id="ARBA00037874"/>
    </source>
</evidence>
<gene>
    <name evidence="9" type="ORF">FBUS_00933</name>
</gene>
<dbReference type="GO" id="GO:0031966">
    <property type="term" value="C:mitochondrial membrane"/>
    <property type="evidence" value="ECO:0007669"/>
    <property type="project" value="UniProtKB-SubCell"/>
</dbReference>
<comment type="caution">
    <text evidence="9">The sequence shown here is derived from an EMBL/GenBank/DDBJ whole genome shotgun (WGS) entry which is preliminary data.</text>
</comment>
<sequence length="298" mass="33716">MDLPGHGRSPIPFSDQPSRQYYLDCCPSVCQDPSYKQICRSFSFAELSADVLAVFDHFAQEDSSARTVINVIVAHSYGTSFALYVAHERPDKVHRLVLISGGAPVSLEPFCWPYCLPLGFFKCFWTCIVRHFRRNAFGSSIPVKSNKVHGTKATEGIQKPNKNEPEGVLLQDDIERSFSIDPLVLRATMRGQSWPEGDVIYHKTIRVPTLLMIGDRDRYVTIEEEGLMLQTLPCATMRIIYGTGHMMMLESPDRVNTHIQGLIVHPPQFDLYPRRPICNEQPNSVLLTRDTCVQDSVE</sequence>
<dbReference type="PANTHER" id="PTHR43798:SF5">
    <property type="entry name" value="MONOACYLGLYCEROL LIPASE ABHD6"/>
    <property type="match status" value="1"/>
</dbReference>
<dbReference type="InterPro" id="IPR029058">
    <property type="entry name" value="AB_hydrolase_fold"/>
</dbReference>
<dbReference type="AlphaFoldDB" id="A0A8E0RUN9"/>
<evidence type="ECO:0000313" key="9">
    <source>
        <dbReference type="EMBL" id="KAA0192143.1"/>
    </source>
</evidence>
<evidence type="ECO:0000313" key="10">
    <source>
        <dbReference type="Proteomes" id="UP000728185"/>
    </source>
</evidence>
<dbReference type="EC" id="3.1.1.23" evidence="2"/>
<dbReference type="Gene3D" id="3.40.50.1820">
    <property type="entry name" value="alpha/beta hydrolase"/>
    <property type="match status" value="1"/>
</dbReference>
<dbReference type="Pfam" id="PF00561">
    <property type="entry name" value="Abhydrolase_1"/>
    <property type="match status" value="1"/>
</dbReference>
<dbReference type="EMBL" id="LUCM01005869">
    <property type="protein sequence ID" value="KAA0192143.1"/>
    <property type="molecule type" value="Genomic_DNA"/>
</dbReference>
<dbReference type="OrthoDB" id="428974at2759"/>
<evidence type="ECO:0000256" key="2">
    <source>
        <dbReference type="ARBA" id="ARBA00013254"/>
    </source>
</evidence>
<organism evidence="9 10">
    <name type="scientific">Fasciolopsis buskii</name>
    <dbReference type="NCBI Taxonomy" id="27845"/>
    <lineage>
        <taxon>Eukaryota</taxon>
        <taxon>Metazoa</taxon>
        <taxon>Spiralia</taxon>
        <taxon>Lophotrochozoa</taxon>
        <taxon>Platyhelminthes</taxon>
        <taxon>Trematoda</taxon>
        <taxon>Digenea</taxon>
        <taxon>Plagiorchiida</taxon>
        <taxon>Echinostomata</taxon>
        <taxon>Echinostomatoidea</taxon>
        <taxon>Fasciolidae</taxon>
        <taxon>Fasciolopsis</taxon>
    </lineage>
</organism>
<comment type="function">
    <text evidence="7">Lipase that preferentially hydrolysis medium-chain saturated monoacylglycerols including 2-arachidonoylglycerol. Through 2-arachidonoylglycerol degradation may regulate endocannabinoid signaling pathways. Also has a lysophosphatidyl lipase activity with a preference for lysophosphatidylglycerol among other lysophospholipids. Also able to degrade bis(monoacylglycero)phosphate (BMP) and constitutes the major enzyme for BMP catabolism. BMP, also known as lysobisphosphatidic acid, is enriched in late endosomes and lysosomes and plays a key role in the formation of intraluminal vesicles and in lipid sorting.</text>
</comment>
<dbReference type="InterPro" id="IPR000073">
    <property type="entry name" value="AB_hydrolase_1"/>
</dbReference>
<dbReference type="PANTHER" id="PTHR43798">
    <property type="entry name" value="MONOACYLGLYCEROL LIPASE"/>
    <property type="match status" value="1"/>
</dbReference>
<comment type="catalytic activity">
    <reaction evidence="6">
        <text>1-dodecanoylglycerol + H2O = dodecanoate + glycerol + H(+)</text>
        <dbReference type="Rhea" id="RHEA:44316"/>
        <dbReference type="ChEBI" id="CHEBI:15377"/>
        <dbReference type="ChEBI" id="CHEBI:15378"/>
        <dbReference type="ChEBI" id="CHEBI:17754"/>
        <dbReference type="ChEBI" id="CHEBI:18262"/>
        <dbReference type="ChEBI" id="CHEBI:75539"/>
    </reaction>
</comment>
<keyword evidence="10" id="KW-1185">Reference proteome</keyword>
<protein>
    <recommendedName>
        <fullName evidence="2">acylglycerol lipase</fullName>
        <ecNumber evidence="2">3.1.1.23</ecNumber>
    </recommendedName>
</protein>
<dbReference type="Proteomes" id="UP000728185">
    <property type="component" value="Unassembled WGS sequence"/>
</dbReference>
<evidence type="ECO:0000256" key="5">
    <source>
        <dbReference type="ARBA" id="ARBA00046308"/>
    </source>
</evidence>
<dbReference type="GO" id="GO:0046464">
    <property type="term" value="P:acylglycerol catabolic process"/>
    <property type="evidence" value="ECO:0007669"/>
    <property type="project" value="TreeGrafter"/>
</dbReference>
<evidence type="ECO:0000256" key="6">
    <source>
        <dbReference type="ARBA" id="ARBA00047662"/>
    </source>
</evidence>
<comment type="catalytic activity">
    <reaction evidence="1">
        <text>Hydrolyzes glycerol monoesters of long-chain fatty acids.</text>
        <dbReference type="EC" id="3.1.1.23"/>
    </reaction>
</comment>
<dbReference type="GO" id="GO:0047372">
    <property type="term" value="F:monoacylglycerol lipase activity"/>
    <property type="evidence" value="ECO:0007669"/>
    <property type="project" value="UniProtKB-EC"/>
</dbReference>
<evidence type="ECO:0000256" key="7">
    <source>
        <dbReference type="ARBA" id="ARBA00049568"/>
    </source>
</evidence>
<feature type="domain" description="AB hydrolase-1" evidence="8">
    <location>
        <begin position="1"/>
        <end position="252"/>
    </location>
</feature>
<dbReference type="InterPro" id="IPR050266">
    <property type="entry name" value="AB_hydrolase_sf"/>
</dbReference>
<evidence type="ECO:0000256" key="3">
    <source>
        <dbReference type="ARBA" id="ARBA00037797"/>
    </source>
</evidence>
<name>A0A8E0RUN9_9TREM</name>
<accession>A0A8E0RUN9</accession>
<comment type="subcellular location">
    <subcellularLocation>
        <location evidence="3">Late endosome membrane</location>
        <topology evidence="3">Single-pass type II membrane protein</topology>
    </subcellularLocation>
    <subcellularLocation>
        <location evidence="4">Lysosome membrane</location>
        <topology evidence="4">Single-pass type II membrane protein</topology>
    </subcellularLocation>
    <subcellularLocation>
        <location evidence="5">Mitochondrion membrane</location>
        <topology evidence="5">Single-pass type II membrane protein</topology>
    </subcellularLocation>
</comment>
<reference evidence="9" key="1">
    <citation type="submission" date="2019-05" db="EMBL/GenBank/DDBJ databases">
        <title>Annotation for the trematode Fasciolopsis buski.</title>
        <authorList>
            <person name="Choi Y.-J."/>
        </authorList>
    </citation>
    <scope>NUCLEOTIDE SEQUENCE</scope>
    <source>
        <strain evidence="9">HT</strain>
        <tissue evidence="9">Whole worm</tissue>
    </source>
</reference>
<dbReference type="GO" id="GO:0005765">
    <property type="term" value="C:lysosomal membrane"/>
    <property type="evidence" value="ECO:0007669"/>
    <property type="project" value="UniProtKB-SubCell"/>
</dbReference>
<evidence type="ECO:0000259" key="8">
    <source>
        <dbReference type="Pfam" id="PF00561"/>
    </source>
</evidence>